<dbReference type="PANTHER" id="PTHR22916">
    <property type="entry name" value="GLYCOSYLTRANSFERASE"/>
    <property type="match status" value="1"/>
</dbReference>
<feature type="domain" description="Glycosyltransferase 2-like" evidence="1">
    <location>
        <begin position="10"/>
        <end position="113"/>
    </location>
</feature>
<organism evidence="2 3">
    <name type="scientific">Pontibacter saemangeumensis</name>
    <dbReference type="NCBI Taxonomy" id="1084525"/>
    <lineage>
        <taxon>Bacteria</taxon>
        <taxon>Pseudomonadati</taxon>
        <taxon>Bacteroidota</taxon>
        <taxon>Cytophagia</taxon>
        <taxon>Cytophagales</taxon>
        <taxon>Hymenobacteraceae</taxon>
        <taxon>Pontibacter</taxon>
    </lineage>
</organism>
<dbReference type="RefSeq" id="WP_345157130.1">
    <property type="nucleotide sequence ID" value="NZ_BAABHC010000004.1"/>
</dbReference>
<dbReference type="EMBL" id="BAABHC010000004">
    <property type="protein sequence ID" value="GAA4426797.1"/>
    <property type="molecule type" value="Genomic_DNA"/>
</dbReference>
<dbReference type="Pfam" id="PF00535">
    <property type="entry name" value="Glycos_transf_2"/>
    <property type="match status" value="1"/>
</dbReference>
<keyword evidence="3" id="KW-1185">Reference proteome</keyword>
<accession>A0ABP8LEB1</accession>
<comment type="caution">
    <text evidence="2">The sequence shown here is derived from an EMBL/GenBank/DDBJ whole genome shotgun (WGS) entry which is preliminary data.</text>
</comment>
<dbReference type="Proteomes" id="UP001500552">
    <property type="component" value="Unassembled WGS sequence"/>
</dbReference>
<sequence>MQNHNLPLFSVLIASYNNGNFLPEAIDSVLAQTYTNWEIIFVDDCSTDSSLEVIKRYSHDKRIKVFLNRENRGCGYTKSKCVELASGEILGYLDPDDSLVPNALEIMVKAHIVNHECSLIYSKHNLCDHKLNVLEVSSNIGVIPRDRTSLGYKEKKISHFATFKTQSYIKTKGINPVLRRAVDQDLYYKLEEVGSILFIDLSLYNYRLHKGGISNYDGRSKAVYWNLVVQKETILRRKNLNYKNDFSMRQLVGRYQAFVKLRAKEKIEKKEYKKLAYIIFYGIHFLNYDFYSLKLLKYFIPTYSKNGGRY</sequence>
<dbReference type="InterPro" id="IPR001173">
    <property type="entry name" value="Glyco_trans_2-like"/>
</dbReference>
<dbReference type="Gene3D" id="3.90.550.10">
    <property type="entry name" value="Spore Coat Polysaccharide Biosynthesis Protein SpsA, Chain A"/>
    <property type="match status" value="1"/>
</dbReference>
<name>A0ABP8LEB1_9BACT</name>
<gene>
    <name evidence="2" type="ORF">GCM10023188_09240</name>
</gene>
<reference evidence="3" key="1">
    <citation type="journal article" date="2019" name="Int. J. Syst. Evol. Microbiol.">
        <title>The Global Catalogue of Microorganisms (GCM) 10K type strain sequencing project: providing services to taxonomists for standard genome sequencing and annotation.</title>
        <authorList>
            <consortium name="The Broad Institute Genomics Platform"/>
            <consortium name="The Broad Institute Genome Sequencing Center for Infectious Disease"/>
            <person name="Wu L."/>
            <person name="Ma J."/>
        </authorList>
    </citation>
    <scope>NUCLEOTIDE SEQUENCE [LARGE SCALE GENOMIC DNA]</scope>
    <source>
        <strain evidence="3">JCM 17926</strain>
    </source>
</reference>
<evidence type="ECO:0000313" key="2">
    <source>
        <dbReference type="EMBL" id="GAA4426797.1"/>
    </source>
</evidence>
<dbReference type="InterPro" id="IPR029044">
    <property type="entry name" value="Nucleotide-diphossugar_trans"/>
</dbReference>
<protein>
    <recommendedName>
        <fullName evidence="1">Glycosyltransferase 2-like domain-containing protein</fullName>
    </recommendedName>
</protein>
<proteinExistence type="predicted"/>
<evidence type="ECO:0000259" key="1">
    <source>
        <dbReference type="Pfam" id="PF00535"/>
    </source>
</evidence>
<evidence type="ECO:0000313" key="3">
    <source>
        <dbReference type="Proteomes" id="UP001500552"/>
    </source>
</evidence>
<dbReference type="PANTHER" id="PTHR22916:SF3">
    <property type="entry name" value="UDP-GLCNAC:BETAGAL BETA-1,3-N-ACETYLGLUCOSAMINYLTRANSFERASE-LIKE PROTEIN 1"/>
    <property type="match status" value="1"/>
</dbReference>
<dbReference type="SUPFAM" id="SSF53448">
    <property type="entry name" value="Nucleotide-diphospho-sugar transferases"/>
    <property type="match status" value="1"/>
</dbReference>